<reference evidence="6" key="1">
    <citation type="submission" date="2019-06" db="EMBL/GenBank/DDBJ databases">
        <authorList>
            <person name="Broberg M."/>
        </authorList>
    </citation>
    <scope>NUCLEOTIDE SEQUENCE [LARGE SCALE GENOMIC DNA]</scope>
</reference>
<evidence type="ECO:0000256" key="3">
    <source>
        <dbReference type="SAM" id="MobiDB-lite"/>
    </source>
</evidence>
<dbReference type="Proteomes" id="UP000754883">
    <property type="component" value="Unassembled WGS sequence"/>
</dbReference>
<comment type="caution">
    <text evidence="5">The sequence shown here is derived from an EMBL/GenBank/DDBJ whole genome shotgun (WGS) entry which is preliminary data.</text>
</comment>
<organism evidence="5 6">
    <name type="scientific">Clonostachys byssicola</name>
    <dbReference type="NCBI Taxonomy" id="160290"/>
    <lineage>
        <taxon>Eukaryota</taxon>
        <taxon>Fungi</taxon>
        <taxon>Dikarya</taxon>
        <taxon>Ascomycota</taxon>
        <taxon>Pezizomycotina</taxon>
        <taxon>Sordariomycetes</taxon>
        <taxon>Hypocreomycetidae</taxon>
        <taxon>Hypocreales</taxon>
        <taxon>Bionectriaceae</taxon>
        <taxon>Clonostachys</taxon>
    </lineage>
</organism>
<dbReference type="PROSITE" id="PS50048">
    <property type="entry name" value="ZN2_CY6_FUNGAL_2"/>
    <property type="match status" value="1"/>
</dbReference>
<evidence type="ECO:0000313" key="5">
    <source>
        <dbReference type="EMBL" id="CAH0000775.1"/>
    </source>
</evidence>
<dbReference type="InterPro" id="IPR001138">
    <property type="entry name" value="Zn2Cys6_DnaBD"/>
</dbReference>
<gene>
    <name evidence="5" type="ORF">CBYS24578_00017690</name>
</gene>
<dbReference type="InterPro" id="IPR007219">
    <property type="entry name" value="XnlR_reg_dom"/>
</dbReference>
<dbReference type="OrthoDB" id="2123952at2759"/>
<dbReference type="AlphaFoldDB" id="A0A9N9USS3"/>
<dbReference type="CDD" id="cd12148">
    <property type="entry name" value="fungal_TF_MHR"/>
    <property type="match status" value="1"/>
</dbReference>
<evidence type="ECO:0000313" key="6">
    <source>
        <dbReference type="Proteomes" id="UP000754883"/>
    </source>
</evidence>
<dbReference type="PANTHER" id="PTHR46910:SF25">
    <property type="entry name" value="ABC-TRANSPORTER-REGULATING TRANSCRIPTION FACTOR"/>
    <property type="match status" value="1"/>
</dbReference>
<reference evidence="5 6" key="2">
    <citation type="submission" date="2021-10" db="EMBL/GenBank/DDBJ databases">
        <authorList>
            <person name="Piombo E."/>
        </authorList>
    </citation>
    <scope>NUCLEOTIDE SEQUENCE [LARGE SCALE GENOMIC DNA]</scope>
</reference>
<dbReference type="SMART" id="SM00066">
    <property type="entry name" value="GAL4"/>
    <property type="match status" value="1"/>
</dbReference>
<dbReference type="SUPFAM" id="SSF57701">
    <property type="entry name" value="Zn2/Cys6 DNA-binding domain"/>
    <property type="match status" value="1"/>
</dbReference>
<dbReference type="Pfam" id="PF00172">
    <property type="entry name" value="Zn_clus"/>
    <property type="match status" value="1"/>
</dbReference>
<dbReference type="InterPro" id="IPR036864">
    <property type="entry name" value="Zn2-C6_fun-type_DNA-bd_sf"/>
</dbReference>
<proteinExistence type="predicted"/>
<dbReference type="GO" id="GO:0000981">
    <property type="term" value="F:DNA-binding transcription factor activity, RNA polymerase II-specific"/>
    <property type="evidence" value="ECO:0007669"/>
    <property type="project" value="InterPro"/>
</dbReference>
<keyword evidence="1" id="KW-0479">Metal-binding</keyword>
<evidence type="ECO:0000259" key="4">
    <source>
        <dbReference type="PROSITE" id="PS50048"/>
    </source>
</evidence>
<dbReference type="Pfam" id="PF04082">
    <property type="entry name" value="Fungal_trans"/>
    <property type="match status" value="1"/>
</dbReference>
<dbReference type="CDD" id="cd00067">
    <property type="entry name" value="GAL4"/>
    <property type="match status" value="1"/>
</dbReference>
<protein>
    <recommendedName>
        <fullName evidence="4">Zn(2)-C6 fungal-type domain-containing protein</fullName>
    </recommendedName>
</protein>
<dbReference type="GO" id="GO:0003677">
    <property type="term" value="F:DNA binding"/>
    <property type="evidence" value="ECO:0007669"/>
    <property type="project" value="InterPro"/>
</dbReference>
<dbReference type="EMBL" id="CABFNO020001555">
    <property type="protein sequence ID" value="CAH0000775.1"/>
    <property type="molecule type" value="Genomic_DNA"/>
</dbReference>
<feature type="region of interest" description="Disordered" evidence="3">
    <location>
        <begin position="50"/>
        <end position="73"/>
    </location>
</feature>
<evidence type="ECO:0000256" key="2">
    <source>
        <dbReference type="ARBA" id="ARBA00023242"/>
    </source>
</evidence>
<evidence type="ECO:0000256" key="1">
    <source>
        <dbReference type="ARBA" id="ARBA00022723"/>
    </source>
</evidence>
<keyword evidence="2" id="KW-0539">Nucleus</keyword>
<dbReference type="GO" id="GO:0008270">
    <property type="term" value="F:zinc ion binding"/>
    <property type="evidence" value="ECO:0007669"/>
    <property type="project" value="InterPro"/>
</dbReference>
<dbReference type="GO" id="GO:0006351">
    <property type="term" value="P:DNA-templated transcription"/>
    <property type="evidence" value="ECO:0007669"/>
    <property type="project" value="InterPro"/>
</dbReference>
<name>A0A9N9USS3_9HYPO</name>
<feature type="domain" description="Zn(2)-C6 fungal-type" evidence="4">
    <location>
        <begin position="21"/>
        <end position="51"/>
    </location>
</feature>
<sequence length="585" mass="64657">MEAPTYAPTPLRKVSQPTDRTCDKCYLRKIKCDRQQPRCSQCVADMSECTYKAPSRPSRPRKRRPATGKAPEPTHMRAFVEQLQSQVADLTKRLDEAKEQKDQLPVVTKATRGPKPTLITSPVDEYGGLSNAIGSITGSKSPPLELPPFAEVMPAVQMYLDHFNSVTPLFHPGTLLGLVNDFYEFPNRRDTASWAAINIVLALTYRQVMLGGLGVDNGTDVALDHLSKAQSVLSDLLLGEPKLLHAQVILGIVTMLQISKSLQPAMVLMGAAMRLVRGLGLHTRASTAHLDSETAKEHTYVFWIAYILDKDISMRVRSPSIQGDDEVDVDMPMAAIDDHRGADGSKRKLDGGVITTVNGNVAIDFFLTRIRLAIIQGGVYDYLYSVRSQARSPEERNLATSSLVNALQEWQSHIAPEFDAASAAGNVSPTALPFICSLHATSFASLAMINEANAWNQQWVINIRKYPGTCADLHPRSRWEPLVEHARDFAVLFESIPPSGYALIWETICAYLTAVMLVAANNAHRPFSDNMLSDMKLTRKAVQLVDDIFGSQTFPESGQVHLVRNACADLNQNALRRWYEKFGTA</sequence>
<dbReference type="PANTHER" id="PTHR46910">
    <property type="entry name" value="TRANSCRIPTION FACTOR PDR1"/>
    <property type="match status" value="1"/>
</dbReference>
<keyword evidence="6" id="KW-1185">Reference proteome</keyword>
<dbReference type="Gene3D" id="4.10.240.10">
    <property type="entry name" value="Zn(2)-C6 fungal-type DNA-binding domain"/>
    <property type="match status" value="1"/>
</dbReference>
<accession>A0A9N9USS3</accession>
<dbReference type="InterPro" id="IPR050987">
    <property type="entry name" value="AtrR-like"/>
</dbReference>
<dbReference type="SMART" id="SM00906">
    <property type="entry name" value="Fungal_trans"/>
    <property type="match status" value="1"/>
</dbReference>